<dbReference type="PANTHER" id="PTHR40072:SF1">
    <property type="entry name" value="MOLYBDOPTERIN-GUANINE DINUCLEOTIDE BIOSYNTHESIS ADAPTER PROTEIN"/>
    <property type="match status" value="1"/>
</dbReference>
<proteinExistence type="predicted"/>
<protein>
    <recommendedName>
        <fullName evidence="1">Molybdopterin-guanine dinucleotide biosynthesis protein B (MobB) domain-containing protein</fullName>
    </recommendedName>
</protein>
<dbReference type="Gene3D" id="3.40.50.300">
    <property type="entry name" value="P-loop containing nucleotide triphosphate hydrolases"/>
    <property type="match status" value="1"/>
</dbReference>
<dbReference type="PANTHER" id="PTHR40072">
    <property type="entry name" value="MOLYBDOPTERIN-GUANINE DINUCLEOTIDE BIOSYNTHESIS ADAPTER PROTEIN-RELATED"/>
    <property type="match status" value="1"/>
</dbReference>
<accession>A0ABP6VFA2</accession>
<evidence type="ECO:0000259" key="1">
    <source>
        <dbReference type="Pfam" id="PF03205"/>
    </source>
</evidence>
<dbReference type="InterPro" id="IPR027417">
    <property type="entry name" value="P-loop_NTPase"/>
</dbReference>
<dbReference type="Pfam" id="PF03205">
    <property type="entry name" value="MobB"/>
    <property type="match status" value="1"/>
</dbReference>
<comment type="caution">
    <text evidence="2">The sequence shown here is derived from an EMBL/GenBank/DDBJ whole genome shotgun (WGS) entry which is preliminary data.</text>
</comment>
<dbReference type="NCBIfam" id="TIGR00176">
    <property type="entry name" value="mobB"/>
    <property type="match status" value="1"/>
</dbReference>
<name>A0ABP6VFA2_9GAMM</name>
<evidence type="ECO:0000313" key="2">
    <source>
        <dbReference type="EMBL" id="GAA3532492.1"/>
    </source>
</evidence>
<dbReference type="Proteomes" id="UP001500795">
    <property type="component" value="Unassembled WGS sequence"/>
</dbReference>
<dbReference type="EMBL" id="BAABCX010000001">
    <property type="protein sequence ID" value="GAA3532492.1"/>
    <property type="molecule type" value="Genomic_DNA"/>
</dbReference>
<organism evidence="2 3">
    <name type="scientific">Zobellella aerophila</name>
    <dbReference type="NCBI Taxonomy" id="870480"/>
    <lineage>
        <taxon>Bacteria</taxon>
        <taxon>Pseudomonadati</taxon>
        <taxon>Pseudomonadota</taxon>
        <taxon>Gammaproteobacteria</taxon>
        <taxon>Aeromonadales</taxon>
        <taxon>Aeromonadaceae</taxon>
        <taxon>Zobellella</taxon>
    </lineage>
</organism>
<sequence length="181" mass="19779">MSPSPTRCSLLGFAGFSGSGKTSLLRRLLPLLRRHGLAVGVIKHTHHDVEQDSPGKDSYELRHAGATQCLLAGPNRSILTFENLHPQEPELSESLSRLDLDALDLVLVEGFREAAIPKIEIHRPAHGKPLLCLQDAWIVAVASDEPGLPISCPLLDLNQPQQVADFVIQQLAQGRLQRVRG</sequence>
<dbReference type="CDD" id="cd03116">
    <property type="entry name" value="MobB"/>
    <property type="match status" value="1"/>
</dbReference>
<dbReference type="InterPro" id="IPR004435">
    <property type="entry name" value="MobB_dom"/>
</dbReference>
<dbReference type="InterPro" id="IPR052539">
    <property type="entry name" value="MGD_biosynthesis_adapter"/>
</dbReference>
<evidence type="ECO:0000313" key="3">
    <source>
        <dbReference type="Proteomes" id="UP001500795"/>
    </source>
</evidence>
<dbReference type="SUPFAM" id="SSF52540">
    <property type="entry name" value="P-loop containing nucleoside triphosphate hydrolases"/>
    <property type="match status" value="1"/>
</dbReference>
<dbReference type="RefSeq" id="WP_344955318.1">
    <property type="nucleotide sequence ID" value="NZ_BAABCX010000001.1"/>
</dbReference>
<reference evidence="3" key="1">
    <citation type="journal article" date="2019" name="Int. J. Syst. Evol. Microbiol.">
        <title>The Global Catalogue of Microorganisms (GCM) 10K type strain sequencing project: providing services to taxonomists for standard genome sequencing and annotation.</title>
        <authorList>
            <consortium name="The Broad Institute Genomics Platform"/>
            <consortium name="The Broad Institute Genome Sequencing Center for Infectious Disease"/>
            <person name="Wu L."/>
            <person name="Ma J."/>
        </authorList>
    </citation>
    <scope>NUCLEOTIDE SEQUENCE [LARGE SCALE GENOMIC DNA]</scope>
    <source>
        <strain evidence="3">JCM 17110</strain>
    </source>
</reference>
<keyword evidence="3" id="KW-1185">Reference proteome</keyword>
<feature type="domain" description="Molybdopterin-guanine dinucleotide biosynthesis protein B (MobB)" evidence="1">
    <location>
        <begin position="11"/>
        <end position="144"/>
    </location>
</feature>
<gene>
    <name evidence="2" type="ORF">GCM10022394_09760</name>
</gene>